<dbReference type="Gene3D" id="3.90.550.10">
    <property type="entry name" value="Spore Coat Polysaccharide Biosynthesis Protein SpsA, Chain A"/>
    <property type="match status" value="1"/>
</dbReference>
<accession>A0ABU7L3I4</accession>
<gene>
    <name evidence="2" type="ORF">Q8A49_35915</name>
</gene>
<dbReference type="Proteomes" id="UP001348641">
    <property type="component" value="Unassembled WGS sequence"/>
</dbReference>
<organism evidence="2 3">
    <name type="scientific">Nocardiopsis tropica</name>
    <dbReference type="NCBI Taxonomy" id="109330"/>
    <lineage>
        <taxon>Bacteria</taxon>
        <taxon>Bacillati</taxon>
        <taxon>Actinomycetota</taxon>
        <taxon>Actinomycetes</taxon>
        <taxon>Streptosporangiales</taxon>
        <taxon>Nocardiopsidaceae</taxon>
        <taxon>Nocardiopsis</taxon>
    </lineage>
</organism>
<dbReference type="EMBL" id="JAUUCC010000267">
    <property type="protein sequence ID" value="MEE2055897.1"/>
    <property type="molecule type" value="Genomic_DNA"/>
</dbReference>
<dbReference type="InterPro" id="IPR029044">
    <property type="entry name" value="Nucleotide-diphossugar_trans"/>
</dbReference>
<feature type="domain" description="Glycosyltransferase 2-like" evidence="1">
    <location>
        <begin position="38"/>
        <end position="77"/>
    </location>
</feature>
<evidence type="ECO:0000313" key="3">
    <source>
        <dbReference type="Proteomes" id="UP001348641"/>
    </source>
</evidence>
<reference evidence="2 3" key="1">
    <citation type="submission" date="2023-07" db="EMBL/GenBank/DDBJ databases">
        <authorList>
            <person name="Girao M."/>
            <person name="Carvalho M.F."/>
        </authorList>
    </citation>
    <scope>NUCLEOTIDE SEQUENCE [LARGE SCALE GENOMIC DNA]</scope>
    <source>
        <strain evidence="2 3">66/93</strain>
    </source>
</reference>
<dbReference type="SUPFAM" id="SSF53448">
    <property type="entry name" value="Nucleotide-diphospho-sugar transferases"/>
    <property type="match status" value="1"/>
</dbReference>
<dbReference type="CDD" id="cd00761">
    <property type="entry name" value="Glyco_tranf_GTA_type"/>
    <property type="match status" value="1"/>
</dbReference>
<feature type="non-terminal residue" evidence="2">
    <location>
        <position position="77"/>
    </location>
</feature>
<proteinExistence type="predicted"/>
<sequence length="77" mass="8303">MPPRQEADFTRQPRVLRNDHGVLVPPVLGGWEPTLSVSVVVPAHGHPEKLAMVLASLSAQSYPSHLMEVVVVDDGSP</sequence>
<evidence type="ECO:0000313" key="2">
    <source>
        <dbReference type="EMBL" id="MEE2055897.1"/>
    </source>
</evidence>
<comment type="caution">
    <text evidence="2">The sequence shown here is derived from an EMBL/GenBank/DDBJ whole genome shotgun (WGS) entry which is preliminary data.</text>
</comment>
<name>A0ABU7L3I4_9ACTN</name>
<dbReference type="Pfam" id="PF00535">
    <property type="entry name" value="Glycos_transf_2"/>
    <property type="match status" value="1"/>
</dbReference>
<protein>
    <submittedName>
        <fullName evidence="2">Glycosyltransferase</fullName>
    </submittedName>
</protein>
<dbReference type="InterPro" id="IPR001173">
    <property type="entry name" value="Glyco_trans_2-like"/>
</dbReference>
<evidence type="ECO:0000259" key="1">
    <source>
        <dbReference type="Pfam" id="PF00535"/>
    </source>
</evidence>